<evidence type="ECO:0000256" key="8">
    <source>
        <dbReference type="ARBA" id="ARBA00023242"/>
    </source>
</evidence>
<evidence type="ECO:0000259" key="10">
    <source>
        <dbReference type="PROSITE" id="PS50157"/>
    </source>
</evidence>
<protein>
    <recommendedName>
        <fullName evidence="10">C2H2-type domain-containing protein</fullName>
    </recommendedName>
</protein>
<evidence type="ECO:0000256" key="5">
    <source>
        <dbReference type="ARBA" id="ARBA00022833"/>
    </source>
</evidence>
<feature type="domain" description="C2H2-type" evidence="10">
    <location>
        <begin position="356"/>
        <end position="383"/>
    </location>
</feature>
<keyword evidence="12" id="KW-1185">Reference proteome</keyword>
<evidence type="ECO:0000313" key="11">
    <source>
        <dbReference type="EMBL" id="KAJ4425715.1"/>
    </source>
</evidence>
<dbReference type="PROSITE" id="PS50157">
    <property type="entry name" value="ZINC_FINGER_C2H2_2"/>
    <property type="match status" value="6"/>
</dbReference>
<accession>A0ABQ8RVY6</accession>
<dbReference type="PROSITE" id="PS00028">
    <property type="entry name" value="ZINC_FINGER_C2H2_1"/>
    <property type="match status" value="5"/>
</dbReference>
<name>A0ABQ8RVY6_PERAM</name>
<keyword evidence="6" id="KW-0805">Transcription regulation</keyword>
<evidence type="ECO:0000256" key="6">
    <source>
        <dbReference type="ARBA" id="ARBA00023015"/>
    </source>
</evidence>
<dbReference type="SUPFAM" id="SSF57667">
    <property type="entry name" value="beta-beta-alpha zinc fingers"/>
    <property type="match status" value="4"/>
</dbReference>
<dbReference type="Proteomes" id="UP001148838">
    <property type="component" value="Unassembled WGS sequence"/>
</dbReference>
<comment type="subcellular location">
    <subcellularLocation>
        <location evidence="1">Nucleus</location>
    </subcellularLocation>
</comment>
<keyword evidence="8" id="KW-0539">Nucleus</keyword>
<comment type="caution">
    <text evidence="11">The sequence shown here is derived from an EMBL/GenBank/DDBJ whole genome shotgun (WGS) entry which is preliminary data.</text>
</comment>
<dbReference type="EMBL" id="JAJSOF020000042">
    <property type="protein sequence ID" value="KAJ4425715.1"/>
    <property type="molecule type" value="Genomic_DNA"/>
</dbReference>
<keyword evidence="3" id="KW-0677">Repeat</keyword>
<feature type="domain" description="C2H2-type" evidence="10">
    <location>
        <begin position="328"/>
        <end position="355"/>
    </location>
</feature>
<dbReference type="Pfam" id="PF00096">
    <property type="entry name" value="zf-C2H2"/>
    <property type="match status" value="3"/>
</dbReference>
<dbReference type="SMART" id="SM00355">
    <property type="entry name" value="ZnF_C2H2"/>
    <property type="match status" value="6"/>
</dbReference>
<dbReference type="InterPro" id="IPR013087">
    <property type="entry name" value="Znf_C2H2_type"/>
</dbReference>
<evidence type="ECO:0000313" key="12">
    <source>
        <dbReference type="Proteomes" id="UP001148838"/>
    </source>
</evidence>
<keyword evidence="5" id="KW-0862">Zinc</keyword>
<keyword evidence="4 9" id="KW-0863">Zinc-finger</keyword>
<feature type="domain" description="C2H2-type" evidence="10">
    <location>
        <begin position="272"/>
        <end position="299"/>
    </location>
</feature>
<evidence type="ECO:0000256" key="2">
    <source>
        <dbReference type="ARBA" id="ARBA00022723"/>
    </source>
</evidence>
<feature type="domain" description="C2H2-type" evidence="10">
    <location>
        <begin position="384"/>
        <end position="411"/>
    </location>
</feature>
<evidence type="ECO:0000256" key="7">
    <source>
        <dbReference type="ARBA" id="ARBA00023163"/>
    </source>
</evidence>
<evidence type="ECO:0000256" key="9">
    <source>
        <dbReference type="PROSITE-ProRule" id="PRU00042"/>
    </source>
</evidence>
<dbReference type="Gene3D" id="3.30.160.60">
    <property type="entry name" value="Classic Zinc Finger"/>
    <property type="match status" value="7"/>
</dbReference>
<feature type="domain" description="C2H2-type" evidence="10">
    <location>
        <begin position="412"/>
        <end position="439"/>
    </location>
</feature>
<evidence type="ECO:0000256" key="1">
    <source>
        <dbReference type="ARBA" id="ARBA00004123"/>
    </source>
</evidence>
<keyword evidence="2" id="KW-0479">Metal-binding</keyword>
<dbReference type="PANTHER" id="PTHR24394:SF48">
    <property type="entry name" value="ZINC FINGER PROTEIN 771"/>
    <property type="match status" value="1"/>
</dbReference>
<evidence type="ECO:0000256" key="4">
    <source>
        <dbReference type="ARBA" id="ARBA00022771"/>
    </source>
</evidence>
<reference evidence="11 12" key="1">
    <citation type="journal article" date="2022" name="Allergy">
        <title>Genome assembly and annotation of Periplaneta americana reveal a comprehensive cockroach allergen profile.</title>
        <authorList>
            <person name="Wang L."/>
            <person name="Xiong Q."/>
            <person name="Saelim N."/>
            <person name="Wang L."/>
            <person name="Nong W."/>
            <person name="Wan A.T."/>
            <person name="Shi M."/>
            <person name="Liu X."/>
            <person name="Cao Q."/>
            <person name="Hui J.H.L."/>
            <person name="Sookrung N."/>
            <person name="Leung T.F."/>
            <person name="Tungtrongchitr A."/>
            <person name="Tsui S.K.W."/>
        </authorList>
    </citation>
    <scope>NUCLEOTIDE SEQUENCE [LARGE SCALE GENOMIC DNA]</scope>
    <source>
        <strain evidence="11">PWHHKU_190912</strain>
    </source>
</reference>
<dbReference type="InterPro" id="IPR036236">
    <property type="entry name" value="Znf_C2H2_sf"/>
</dbReference>
<dbReference type="PANTHER" id="PTHR24394">
    <property type="entry name" value="ZINC FINGER PROTEIN"/>
    <property type="match status" value="1"/>
</dbReference>
<gene>
    <name evidence="11" type="ORF">ANN_27911</name>
</gene>
<sequence length="454" mass="51774">MDYKIEEKEASSEEGNLSHLQVTDMKTECVDQSYDIKSEIKIEDTTPVPLVFPMVKTEDDERNIGDQHVTGIKEEYEDQTQDLASEIKFEDDPVPISFPVLKHEPEEVHSAFNEEPRVEVAAGNNKVFAERNLSHLQVTDMKTECVDQSYDIKSEIKVEDTTPVPLVFPMVKTEDDEVHSDFNEEPRVEVTAENNEVFAERIAARNERTVSRELASIPFEENEIPRKSGSSGKPVRTLEDEKQLELELSKICASTAKNVSSHSSMDVGKKPFKCEVGAKCFSNSNSLKTHESLHAAEKPFKCDFCGKCFLYSSMLRSHERRHTGERPFKCDVCGKCFSKNGNLKCHVRVHTGEKPYKCDVCSACYSNLRTLRRHERLHTGDKPFKCDVCGKCFLYSNMLSIHERRHRGERPFKCDVCGKFYWKACDIKRHVRVHTGEKPFKCDVCSACFSDLGS</sequence>
<proteinExistence type="predicted"/>
<feature type="domain" description="C2H2-type" evidence="10">
    <location>
        <begin position="300"/>
        <end position="327"/>
    </location>
</feature>
<evidence type="ECO:0000256" key="3">
    <source>
        <dbReference type="ARBA" id="ARBA00022737"/>
    </source>
</evidence>
<organism evidence="11 12">
    <name type="scientific">Periplaneta americana</name>
    <name type="common">American cockroach</name>
    <name type="synonym">Blatta americana</name>
    <dbReference type="NCBI Taxonomy" id="6978"/>
    <lineage>
        <taxon>Eukaryota</taxon>
        <taxon>Metazoa</taxon>
        <taxon>Ecdysozoa</taxon>
        <taxon>Arthropoda</taxon>
        <taxon>Hexapoda</taxon>
        <taxon>Insecta</taxon>
        <taxon>Pterygota</taxon>
        <taxon>Neoptera</taxon>
        <taxon>Polyneoptera</taxon>
        <taxon>Dictyoptera</taxon>
        <taxon>Blattodea</taxon>
        <taxon>Blattoidea</taxon>
        <taxon>Blattidae</taxon>
        <taxon>Blattinae</taxon>
        <taxon>Periplaneta</taxon>
    </lineage>
</organism>
<keyword evidence="7" id="KW-0804">Transcription</keyword>